<proteinExistence type="predicted"/>
<dbReference type="InterPro" id="IPR001387">
    <property type="entry name" value="Cro/C1-type_HTH"/>
</dbReference>
<comment type="caution">
    <text evidence="3">The sequence shown here is derived from an EMBL/GenBank/DDBJ whole genome shotgun (WGS) entry which is preliminary data.</text>
</comment>
<reference evidence="3 4" key="1">
    <citation type="submission" date="2023-09" db="EMBL/GenBank/DDBJ databases">
        <title>Microbacterium fusihabitans sp. nov., Microbacterium phycihabitans sp. nov., and Microbacterium cervinum sp. nov., isolated from dried seaweeds of beach.</title>
        <authorList>
            <person name="Lee S.D."/>
        </authorList>
    </citation>
    <scope>NUCLEOTIDE SEQUENCE [LARGE SCALE GENOMIC DNA]</scope>
    <source>
        <strain evidence="3 4">KSW4-17</strain>
    </source>
</reference>
<dbReference type="Gene3D" id="1.10.260.40">
    <property type="entry name" value="lambda repressor-like DNA-binding domains"/>
    <property type="match status" value="1"/>
</dbReference>
<keyword evidence="4" id="KW-1185">Reference proteome</keyword>
<feature type="domain" description="HTH cro/C1-type" evidence="2">
    <location>
        <begin position="21"/>
        <end position="75"/>
    </location>
</feature>
<organism evidence="3 4">
    <name type="scientific">Microbacterium galbum</name>
    <dbReference type="NCBI Taxonomy" id="3075994"/>
    <lineage>
        <taxon>Bacteria</taxon>
        <taxon>Bacillati</taxon>
        <taxon>Actinomycetota</taxon>
        <taxon>Actinomycetes</taxon>
        <taxon>Micrococcales</taxon>
        <taxon>Microbacteriaceae</taxon>
        <taxon>Microbacterium</taxon>
    </lineage>
</organism>
<dbReference type="RefSeq" id="WP_315993588.1">
    <property type="nucleotide sequence ID" value="NZ_JAWDIS010000001.1"/>
</dbReference>
<feature type="region of interest" description="Disordered" evidence="1">
    <location>
        <begin position="199"/>
        <end position="225"/>
    </location>
</feature>
<dbReference type="EMBL" id="JAWDIS010000001">
    <property type="protein sequence ID" value="MDU0366330.1"/>
    <property type="molecule type" value="Genomic_DNA"/>
</dbReference>
<dbReference type="InterPro" id="IPR010982">
    <property type="entry name" value="Lambda_DNA-bd_dom_sf"/>
</dbReference>
<accession>A0ABU3T4U2</accession>
<evidence type="ECO:0000259" key="2">
    <source>
        <dbReference type="PROSITE" id="PS50943"/>
    </source>
</evidence>
<dbReference type="SMART" id="SM00530">
    <property type="entry name" value="HTH_XRE"/>
    <property type="match status" value="1"/>
</dbReference>
<evidence type="ECO:0000256" key="1">
    <source>
        <dbReference type="SAM" id="MobiDB-lite"/>
    </source>
</evidence>
<dbReference type="SUPFAM" id="SSF47413">
    <property type="entry name" value="lambda repressor-like DNA-binding domains"/>
    <property type="match status" value="1"/>
</dbReference>
<gene>
    <name evidence="3" type="ORF">RWH45_03820</name>
</gene>
<protein>
    <submittedName>
        <fullName evidence="3">Helix-turn-helix domain-containing protein</fullName>
    </submittedName>
</protein>
<dbReference type="PROSITE" id="PS50943">
    <property type="entry name" value="HTH_CROC1"/>
    <property type="match status" value="1"/>
</dbReference>
<feature type="compositionally biased region" description="Low complexity" evidence="1">
    <location>
        <begin position="202"/>
        <end position="216"/>
    </location>
</feature>
<dbReference type="Proteomes" id="UP001263371">
    <property type="component" value="Unassembled WGS sequence"/>
</dbReference>
<name>A0ABU3T4U2_9MICO</name>
<evidence type="ECO:0000313" key="4">
    <source>
        <dbReference type="Proteomes" id="UP001263371"/>
    </source>
</evidence>
<sequence>MTQAPLDGRLDEVLRTLARHVRRLREERGLTVLTLSFEAGLSESRVRAIEAGRTTASLATLVALAETFEVEVGELFGDAVPAPAEPSVAPQSAYVVPSDVVWGGDLPPAPWLETAPAPPVASSYVVPSEVVWGGELPVAPWTSARAAPTMPEPIGESIVNAPPEGQPPREQAGAVVPATEVTWGGELPPAPWTPTRGPVAIEAAPTGAPEPAPSASERPHSPRRAVEARSPYVLDASGPVATRQPRTFAELREGALAGREFTSLREFAIAAVVEGRFTAVAVARVFRLPVWRLEQWVAETGRIGR</sequence>
<dbReference type="CDD" id="cd00093">
    <property type="entry name" value="HTH_XRE"/>
    <property type="match status" value="1"/>
</dbReference>
<evidence type="ECO:0000313" key="3">
    <source>
        <dbReference type="EMBL" id="MDU0366330.1"/>
    </source>
</evidence>
<dbReference type="Pfam" id="PF01381">
    <property type="entry name" value="HTH_3"/>
    <property type="match status" value="1"/>
</dbReference>